<dbReference type="InterPro" id="IPR008919">
    <property type="entry name" value="Retrov_capsid_N"/>
</dbReference>
<gene>
    <name evidence="3" type="ORF">NYPRO_LOCUS14895</name>
</gene>
<dbReference type="Pfam" id="PF02093">
    <property type="entry name" value="Gag_p30"/>
    <property type="match status" value="1"/>
</dbReference>
<reference evidence="3" key="1">
    <citation type="submission" date="2020-12" db="EMBL/GenBank/DDBJ databases">
        <authorList>
            <consortium name="Molecular Ecology Group"/>
        </authorList>
    </citation>
    <scope>NUCLEOTIDE SEQUENCE</scope>
    <source>
        <strain evidence="3">TBG_1078</strain>
    </source>
</reference>
<proteinExistence type="predicted"/>
<feature type="region of interest" description="Disordered" evidence="1">
    <location>
        <begin position="113"/>
        <end position="141"/>
    </location>
</feature>
<dbReference type="GO" id="GO:0019068">
    <property type="term" value="P:virion assembly"/>
    <property type="evidence" value="ECO:0007669"/>
    <property type="project" value="InterPro"/>
</dbReference>
<accession>A0A811YWQ1</accession>
<dbReference type="InterPro" id="IPR003036">
    <property type="entry name" value="Gag_P30"/>
</dbReference>
<evidence type="ECO:0000259" key="2">
    <source>
        <dbReference type="Pfam" id="PF02093"/>
    </source>
</evidence>
<dbReference type="Gene3D" id="1.10.375.10">
    <property type="entry name" value="Human Immunodeficiency Virus Type 1 Capsid Protein"/>
    <property type="match status" value="1"/>
</dbReference>
<keyword evidence="4" id="KW-1185">Reference proteome</keyword>
<name>A0A811YWQ1_NYCPR</name>
<dbReference type="PANTHER" id="PTHR33166">
    <property type="entry name" value="GAG_P30 DOMAIN-CONTAINING PROTEIN"/>
    <property type="match status" value="1"/>
</dbReference>
<sequence>MSTIAKLLLGMTANSSCRFSSPPRKENEFRQPTQNPDLINTAFPLSSPTWDYNSAEGKERLWVYRQTLMAGLKAATHKPTNLTKVYDVRQVKDEMTVRPETWPRSCWPQPWMTHRKDRGTSRSWLQGPGQDGGRVGSPNHLSPPNYLDNLQIILKIYEFSLRFKERPKNQEPYDPLIRCRESI</sequence>
<dbReference type="SUPFAM" id="SSF47943">
    <property type="entry name" value="Retrovirus capsid protein, N-terminal core domain"/>
    <property type="match status" value="1"/>
</dbReference>
<dbReference type="InterPro" id="IPR050462">
    <property type="entry name" value="Retroviral_Gag-Pol_poly"/>
</dbReference>
<evidence type="ECO:0000313" key="3">
    <source>
        <dbReference type="EMBL" id="CAD7682103.1"/>
    </source>
</evidence>
<dbReference type="Proteomes" id="UP000645828">
    <property type="component" value="Unassembled WGS sequence"/>
</dbReference>
<comment type="caution">
    <text evidence="3">The sequence shown here is derived from an EMBL/GenBank/DDBJ whole genome shotgun (WGS) entry which is preliminary data.</text>
</comment>
<dbReference type="AlphaFoldDB" id="A0A811YWQ1"/>
<organism evidence="3 4">
    <name type="scientific">Nyctereutes procyonoides</name>
    <name type="common">Raccoon dog</name>
    <name type="synonym">Canis procyonoides</name>
    <dbReference type="NCBI Taxonomy" id="34880"/>
    <lineage>
        <taxon>Eukaryota</taxon>
        <taxon>Metazoa</taxon>
        <taxon>Chordata</taxon>
        <taxon>Craniata</taxon>
        <taxon>Vertebrata</taxon>
        <taxon>Euteleostomi</taxon>
        <taxon>Mammalia</taxon>
        <taxon>Eutheria</taxon>
        <taxon>Laurasiatheria</taxon>
        <taxon>Carnivora</taxon>
        <taxon>Caniformia</taxon>
        <taxon>Canidae</taxon>
        <taxon>Nyctereutes</taxon>
    </lineage>
</organism>
<feature type="domain" description="Core shell protein Gag P30" evidence="2">
    <location>
        <begin position="29"/>
        <end position="95"/>
    </location>
</feature>
<evidence type="ECO:0000313" key="4">
    <source>
        <dbReference type="Proteomes" id="UP000645828"/>
    </source>
</evidence>
<protein>
    <submittedName>
        <fullName evidence="3">(raccoon dog) hypothetical protein</fullName>
    </submittedName>
</protein>
<evidence type="ECO:0000256" key="1">
    <source>
        <dbReference type="SAM" id="MobiDB-lite"/>
    </source>
</evidence>
<dbReference type="EMBL" id="CAJHUB010000754">
    <property type="protein sequence ID" value="CAD7682103.1"/>
    <property type="molecule type" value="Genomic_DNA"/>
</dbReference>